<dbReference type="CDD" id="cd10017">
    <property type="entry name" value="B3_DNA"/>
    <property type="match status" value="1"/>
</dbReference>
<dbReference type="GO" id="GO:0009734">
    <property type="term" value="P:auxin-activated signaling pathway"/>
    <property type="evidence" value="ECO:0007669"/>
    <property type="project" value="UniProtKB-KW"/>
</dbReference>
<evidence type="ECO:0000256" key="9">
    <source>
        <dbReference type="RuleBase" id="RU004561"/>
    </source>
</evidence>
<dbReference type="GO" id="GO:0003677">
    <property type="term" value="F:DNA binding"/>
    <property type="evidence" value="ECO:0007669"/>
    <property type="project" value="UniProtKB-KW"/>
</dbReference>
<dbReference type="GO" id="GO:0006355">
    <property type="term" value="P:regulation of DNA-templated transcription"/>
    <property type="evidence" value="ECO:0007669"/>
    <property type="project" value="InterPro"/>
</dbReference>
<gene>
    <name evidence="11" type="primary">ARF17</name>
    <name evidence="11" type="ORF">AXF42_Ash003077</name>
</gene>
<protein>
    <recommendedName>
        <fullName evidence="9">Auxin response factor</fullName>
    </recommendedName>
</protein>
<evidence type="ECO:0000313" key="12">
    <source>
        <dbReference type="Proteomes" id="UP000236161"/>
    </source>
</evidence>
<evidence type="ECO:0000256" key="5">
    <source>
        <dbReference type="ARBA" id="ARBA00023125"/>
    </source>
</evidence>
<proteinExistence type="inferred from homology"/>
<dbReference type="PANTHER" id="PTHR31384:SF94">
    <property type="entry name" value="AUXIN RESPONSE FACTOR 17"/>
    <property type="match status" value="1"/>
</dbReference>
<dbReference type="PROSITE" id="PS50863">
    <property type="entry name" value="B3"/>
    <property type="match status" value="1"/>
</dbReference>
<dbReference type="SMART" id="SM01019">
    <property type="entry name" value="B3"/>
    <property type="match status" value="1"/>
</dbReference>
<evidence type="ECO:0000256" key="1">
    <source>
        <dbReference type="ARBA" id="ARBA00003182"/>
    </source>
</evidence>
<dbReference type="Pfam" id="PF02362">
    <property type="entry name" value="B3"/>
    <property type="match status" value="1"/>
</dbReference>
<feature type="domain" description="TF-B3" evidence="10">
    <location>
        <begin position="111"/>
        <end position="213"/>
    </location>
</feature>
<evidence type="ECO:0000256" key="6">
    <source>
        <dbReference type="ARBA" id="ARBA00023163"/>
    </source>
</evidence>
<keyword evidence="4 9" id="KW-0805">Transcription regulation</keyword>
<accession>A0A2I0A824</accession>
<dbReference type="STRING" id="1088818.A0A2I0A824"/>
<evidence type="ECO:0000256" key="4">
    <source>
        <dbReference type="ARBA" id="ARBA00023015"/>
    </source>
</evidence>
<comment type="subcellular location">
    <subcellularLocation>
        <location evidence="2 9">Nucleus</location>
    </subcellularLocation>
</comment>
<reference evidence="11 12" key="1">
    <citation type="journal article" date="2017" name="Nature">
        <title>The Apostasia genome and the evolution of orchids.</title>
        <authorList>
            <person name="Zhang G.Q."/>
            <person name="Liu K.W."/>
            <person name="Li Z."/>
            <person name="Lohaus R."/>
            <person name="Hsiao Y.Y."/>
            <person name="Niu S.C."/>
            <person name="Wang J.Y."/>
            <person name="Lin Y.C."/>
            <person name="Xu Q."/>
            <person name="Chen L.J."/>
            <person name="Yoshida K."/>
            <person name="Fujiwara S."/>
            <person name="Wang Z.W."/>
            <person name="Zhang Y.Q."/>
            <person name="Mitsuda N."/>
            <person name="Wang M."/>
            <person name="Liu G.H."/>
            <person name="Pecoraro L."/>
            <person name="Huang H.X."/>
            <person name="Xiao X.J."/>
            <person name="Lin M."/>
            <person name="Wu X.Y."/>
            <person name="Wu W.L."/>
            <person name="Chen Y.Y."/>
            <person name="Chang S.B."/>
            <person name="Sakamoto S."/>
            <person name="Ohme-Takagi M."/>
            <person name="Yagi M."/>
            <person name="Zeng S.J."/>
            <person name="Shen C.Y."/>
            <person name="Yeh C.M."/>
            <person name="Luo Y.B."/>
            <person name="Tsai W.C."/>
            <person name="Van de Peer Y."/>
            <person name="Liu Z.J."/>
        </authorList>
    </citation>
    <scope>NUCLEOTIDE SEQUENCE [LARGE SCALE GENOMIC DNA]</scope>
    <source>
        <strain evidence="12">cv. Shenzhen</strain>
        <tissue evidence="11">Stem</tissue>
    </source>
</reference>
<dbReference type="SUPFAM" id="SSF101936">
    <property type="entry name" value="DNA-binding pseudobarrel domain"/>
    <property type="match status" value="1"/>
</dbReference>
<dbReference type="EMBL" id="KZ452013">
    <property type="protein sequence ID" value="PKA51710.1"/>
    <property type="molecule type" value="Genomic_DNA"/>
</dbReference>
<comment type="function">
    <text evidence="1 9">Auxin response factors (ARFs) are transcriptional factors that bind specifically to the DNA sequence 5'-TGTCTC-3' found in the auxin-responsive promoter elements (AuxREs).</text>
</comment>
<dbReference type="InterPro" id="IPR010525">
    <property type="entry name" value="ARF_dom"/>
</dbReference>
<evidence type="ECO:0000256" key="7">
    <source>
        <dbReference type="ARBA" id="ARBA00023242"/>
    </source>
</evidence>
<keyword evidence="8 9" id="KW-0927">Auxin signaling pathway</keyword>
<organism evidence="11 12">
    <name type="scientific">Apostasia shenzhenica</name>
    <dbReference type="NCBI Taxonomy" id="1088818"/>
    <lineage>
        <taxon>Eukaryota</taxon>
        <taxon>Viridiplantae</taxon>
        <taxon>Streptophyta</taxon>
        <taxon>Embryophyta</taxon>
        <taxon>Tracheophyta</taxon>
        <taxon>Spermatophyta</taxon>
        <taxon>Magnoliopsida</taxon>
        <taxon>Liliopsida</taxon>
        <taxon>Asparagales</taxon>
        <taxon>Orchidaceae</taxon>
        <taxon>Apostasioideae</taxon>
        <taxon>Apostasia</taxon>
    </lineage>
</organism>
<keyword evidence="12" id="KW-1185">Reference proteome</keyword>
<dbReference type="AlphaFoldDB" id="A0A2I0A824"/>
<dbReference type="FunFam" id="2.40.330.10:FF:000001">
    <property type="entry name" value="Auxin response factor"/>
    <property type="match status" value="1"/>
</dbReference>
<evidence type="ECO:0000313" key="11">
    <source>
        <dbReference type="EMBL" id="PKA51710.1"/>
    </source>
</evidence>
<comment type="similarity">
    <text evidence="3 9">Belongs to the ARF family.</text>
</comment>
<dbReference type="Proteomes" id="UP000236161">
    <property type="component" value="Unassembled WGS sequence"/>
</dbReference>
<keyword evidence="7 9" id="KW-0539">Nucleus</keyword>
<dbReference type="PANTHER" id="PTHR31384">
    <property type="entry name" value="AUXIN RESPONSE FACTOR 4-RELATED"/>
    <property type="match status" value="1"/>
</dbReference>
<keyword evidence="6 9" id="KW-0804">Transcription</keyword>
<sequence>MASSRSGRPMDYSVWKACAGGSARVPPVGAAVYYFPEGHAEHAASAPKFSTLRRHPFFHCRVTAVSLLAHHESEEVFARISLDPRASNAAADPALSPTPLDDEGGSGVVHFAKVLTPSDANNGGGFSVPRFCADSIFPKLDYKADPPVQNILVLDVHGSTWEFRHIYRGTPRRHLLTTGWSKFINSKKLVAGDSVVFIRNHAGQLFVGVRRTCRTYGDGPIDLQFSPEIKLKHAGVQRIMKERLPPESVAEAVRAAEMGRPFEVIYYPRVGWPEFVVAKERVEAAMAVPWGSGMRIKMAVETDESPRTTWFHGTVSSDAVPWARSLWRTLTVNWDEPEVLHNLKTVSPWQVEVVQASSAYPVLKRPKLSEEFEISKEEHGSFIFPLTGFCSTEMGSLTSSVFDLNGSPSGRQGARHFLDFAPSSTGEVFANIANMNGILKSRNLVISKSEALSPAACSPPRKSRNGSIQLFGQIIQIEQLADSNVSTEFSLWFPHNQLLDNQIRLSAVGACE</sequence>
<evidence type="ECO:0000256" key="8">
    <source>
        <dbReference type="ARBA" id="ARBA00023294"/>
    </source>
</evidence>
<dbReference type="OrthoDB" id="1414159at2759"/>
<dbReference type="Gene3D" id="2.30.30.1040">
    <property type="match status" value="1"/>
</dbReference>
<dbReference type="InterPro" id="IPR044835">
    <property type="entry name" value="ARF_plant"/>
</dbReference>
<evidence type="ECO:0000259" key="10">
    <source>
        <dbReference type="PROSITE" id="PS50863"/>
    </source>
</evidence>
<dbReference type="InterPro" id="IPR003340">
    <property type="entry name" value="B3_DNA-bd"/>
</dbReference>
<dbReference type="GO" id="GO:0005634">
    <property type="term" value="C:nucleus"/>
    <property type="evidence" value="ECO:0007669"/>
    <property type="project" value="UniProtKB-SubCell"/>
</dbReference>
<evidence type="ECO:0000256" key="3">
    <source>
        <dbReference type="ARBA" id="ARBA00007853"/>
    </source>
</evidence>
<name>A0A2I0A824_9ASPA</name>
<dbReference type="Pfam" id="PF06507">
    <property type="entry name" value="ARF_AD"/>
    <property type="match status" value="1"/>
</dbReference>
<dbReference type="InterPro" id="IPR015300">
    <property type="entry name" value="DNA-bd_pseudobarrel_sf"/>
</dbReference>
<dbReference type="Gene3D" id="2.40.330.10">
    <property type="entry name" value="DNA-binding pseudobarrel domain"/>
    <property type="match status" value="1"/>
</dbReference>
<comment type="subunit">
    <text evidence="9">Homodimers and heterodimers.</text>
</comment>
<keyword evidence="5 9" id="KW-0238">DNA-binding</keyword>
<evidence type="ECO:0000256" key="2">
    <source>
        <dbReference type="ARBA" id="ARBA00004123"/>
    </source>
</evidence>